<evidence type="ECO:0000313" key="2">
    <source>
        <dbReference type="WBParaSite" id="JU765_v2.g3864.t1"/>
    </source>
</evidence>
<sequence length="45" mass="4923">MYVVVGGGVAGVCCVQELLRLLNDEKVKNDNVENGNLEIQIIFIC</sequence>
<dbReference type="WBParaSite" id="JU765_v2.g3864.t1">
    <property type="protein sequence ID" value="JU765_v2.g3864.t1"/>
    <property type="gene ID" value="JU765_v2.g3864"/>
</dbReference>
<proteinExistence type="predicted"/>
<dbReference type="Proteomes" id="UP000887576">
    <property type="component" value="Unplaced"/>
</dbReference>
<name>A0AC34R6K9_9BILA</name>
<organism evidence="1 2">
    <name type="scientific">Panagrolaimus sp. JU765</name>
    <dbReference type="NCBI Taxonomy" id="591449"/>
    <lineage>
        <taxon>Eukaryota</taxon>
        <taxon>Metazoa</taxon>
        <taxon>Ecdysozoa</taxon>
        <taxon>Nematoda</taxon>
        <taxon>Chromadorea</taxon>
        <taxon>Rhabditida</taxon>
        <taxon>Tylenchina</taxon>
        <taxon>Panagrolaimomorpha</taxon>
        <taxon>Panagrolaimoidea</taxon>
        <taxon>Panagrolaimidae</taxon>
        <taxon>Panagrolaimus</taxon>
    </lineage>
</organism>
<accession>A0AC34R6K9</accession>
<reference evidence="2" key="1">
    <citation type="submission" date="2022-11" db="UniProtKB">
        <authorList>
            <consortium name="WormBaseParasite"/>
        </authorList>
    </citation>
    <scope>IDENTIFICATION</scope>
</reference>
<evidence type="ECO:0000313" key="1">
    <source>
        <dbReference type="Proteomes" id="UP000887576"/>
    </source>
</evidence>
<protein>
    <submittedName>
        <fullName evidence="2">Uncharacterized protein</fullName>
    </submittedName>
</protein>